<dbReference type="Gramene" id="TVU07812">
    <property type="protein sequence ID" value="TVU07812"/>
    <property type="gene ID" value="EJB05_41181"/>
</dbReference>
<evidence type="ECO:0000313" key="5">
    <source>
        <dbReference type="Proteomes" id="UP000324897"/>
    </source>
</evidence>
<dbReference type="Pfam" id="PF00201">
    <property type="entry name" value="UDPGT"/>
    <property type="match status" value="1"/>
</dbReference>
<evidence type="ECO:0000256" key="2">
    <source>
        <dbReference type="ARBA" id="ARBA00022676"/>
    </source>
</evidence>
<gene>
    <name evidence="4" type="ORF">EJB05_41181</name>
</gene>
<dbReference type="AlphaFoldDB" id="A0A5J9T914"/>
<evidence type="ECO:0000256" key="3">
    <source>
        <dbReference type="ARBA" id="ARBA00022679"/>
    </source>
</evidence>
<dbReference type="InterPro" id="IPR002213">
    <property type="entry name" value="UDP_glucos_trans"/>
</dbReference>
<proteinExistence type="inferred from homology"/>
<dbReference type="OrthoDB" id="5835829at2759"/>
<keyword evidence="2" id="KW-0328">Glycosyltransferase</keyword>
<dbReference type="GO" id="GO:0035251">
    <property type="term" value="F:UDP-glucosyltransferase activity"/>
    <property type="evidence" value="ECO:0007669"/>
    <property type="project" value="InterPro"/>
</dbReference>
<name>A0A5J9T914_9POAL</name>
<dbReference type="Proteomes" id="UP000324897">
    <property type="component" value="Chromosome 3"/>
</dbReference>
<dbReference type="FunFam" id="3.40.50.2000:FF:000088">
    <property type="entry name" value="Glycosyltransferase"/>
    <property type="match status" value="1"/>
</dbReference>
<comment type="similarity">
    <text evidence="1">Belongs to the UDP-glycosyltransferase family.</text>
</comment>
<evidence type="ECO:0000313" key="4">
    <source>
        <dbReference type="EMBL" id="TVU07812.1"/>
    </source>
</evidence>
<dbReference type="EMBL" id="RWGY01000039">
    <property type="protein sequence ID" value="TVU07812.1"/>
    <property type="molecule type" value="Genomic_DNA"/>
</dbReference>
<dbReference type="Gene3D" id="3.40.50.2000">
    <property type="entry name" value="Glycogen Phosphorylase B"/>
    <property type="match status" value="2"/>
</dbReference>
<organism evidence="4 5">
    <name type="scientific">Eragrostis curvula</name>
    <name type="common">weeping love grass</name>
    <dbReference type="NCBI Taxonomy" id="38414"/>
    <lineage>
        <taxon>Eukaryota</taxon>
        <taxon>Viridiplantae</taxon>
        <taxon>Streptophyta</taxon>
        <taxon>Embryophyta</taxon>
        <taxon>Tracheophyta</taxon>
        <taxon>Spermatophyta</taxon>
        <taxon>Magnoliopsida</taxon>
        <taxon>Liliopsida</taxon>
        <taxon>Poales</taxon>
        <taxon>Poaceae</taxon>
        <taxon>PACMAD clade</taxon>
        <taxon>Chloridoideae</taxon>
        <taxon>Eragrostideae</taxon>
        <taxon>Eragrostidinae</taxon>
        <taxon>Eragrostis</taxon>
    </lineage>
</organism>
<sequence>MEDMNSSSMHIVMLPWLAFGHILPFTELAKRIARQGHLVTLLSTPRNTRRLIDIPPDLAGLIRVVDVVLPRVEHLPEDAEASIDLPSNDLRPYLRQTYDAAFTAALSDILQAPSRPDWVITDYAAHWAPEAAARHGVPCAYLSLYSAAVLSFFGPAEALMGRGKHAKTSPEQLTEVPDFVPFPTTIAYRGHEARQMFRPAATQDASGVSELYRSGKSIDASQIVGIRSSRELEPEWLQLLGELYRKPVIPVGLFPPSPPAQDVAGHEATLRWLDSQAPGSVVYAAFGSEAKLTSTQLETIALGLEASGLPFLWAFRAPAGADTGGLPDGFEARVHGRGIVCRGWVPQVRFLAHGSIGAFLTHAGWNSVTEGLAHGVRLVLLPLIFDQGLNARHMVEKKVGVEVERDEDDGSFSPEGIAAALRKVMVDDESEVFGVKAKELASVFGDDELNDQYVRDFLRCLSEYYSRHQSGPAQGSTVLE</sequence>
<evidence type="ECO:0000256" key="1">
    <source>
        <dbReference type="ARBA" id="ARBA00009995"/>
    </source>
</evidence>
<feature type="non-terminal residue" evidence="4">
    <location>
        <position position="1"/>
    </location>
</feature>
<comment type="caution">
    <text evidence="4">The sequence shown here is derived from an EMBL/GenBank/DDBJ whole genome shotgun (WGS) entry which is preliminary data.</text>
</comment>
<dbReference type="CDD" id="cd03784">
    <property type="entry name" value="GT1_Gtf-like"/>
    <property type="match status" value="1"/>
</dbReference>
<dbReference type="FunFam" id="3.40.50.2000:FF:000037">
    <property type="entry name" value="Glycosyltransferase"/>
    <property type="match status" value="1"/>
</dbReference>
<dbReference type="PANTHER" id="PTHR48049:SF80">
    <property type="entry name" value="GLYCOSYLTRANSFERASE"/>
    <property type="match status" value="1"/>
</dbReference>
<reference evidence="4 5" key="1">
    <citation type="journal article" date="2019" name="Sci. Rep.">
        <title>A high-quality genome of Eragrostis curvula grass provides insights into Poaceae evolution and supports new strategies to enhance forage quality.</title>
        <authorList>
            <person name="Carballo J."/>
            <person name="Santos B.A.C.M."/>
            <person name="Zappacosta D."/>
            <person name="Garbus I."/>
            <person name="Selva J.P."/>
            <person name="Gallo C.A."/>
            <person name="Diaz A."/>
            <person name="Albertini E."/>
            <person name="Caccamo M."/>
            <person name="Echenique V."/>
        </authorList>
    </citation>
    <scope>NUCLEOTIDE SEQUENCE [LARGE SCALE GENOMIC DNA]</scope>
    <source>
        <strain evidence="5">cv. Victoria</strain>
        <tissue evidence="4">Leaf</tissue>
    </source>
</reference>
<dbReference type="PANTHER" id="PTHR48049">
    <property type="entry name" value="GLYCOSYLTRANSFERASE"/>
    <property type="match status" value="1"/>
</dbReference>
<dbReference type="InterPro" id="IPR050481">
    <property type="entry name" value="UDP-glycosyltransf_plant"/>
</dbReference>
<accession>A0A5J9T914</accession>
<protein>
    <recommendedName>
        <fullName evidence="6">Glycosyltransferase</fullName>
    </recommendedName>
</protein>
<evidence type="ECO:0008006" key="6">
    <source>
        <dbReference type="Google" id="ProtNLM"/>
    </source>
</evidence>
<keyword evidence="5" id="KW-1185">Reference proteome</keyword>
<keyword evidence="3" id="KW-0808">Transferase</keyword>
<dbReference type="SUPFAM" id="SSF53756">
    <property type="entry name" value="UDP-Glycosyltransferase/glycogen phosphorylase"/>
    <property type="match status" value="1"/>
</dbReference>